<evidence type="ECO:0000256" key="4">
    <source>
        <dbReference type="ARBA" id="ARBA00022692"/>
    </source>
</evidence>
<evidence type="ECO:0000313" key="10">
    <source>
        <dbReference type="Proteomes" id="UP000824099"/>
    </source>
</evidence>
<dbReference type="Pfam" id="PF00528">
    <property type="entry name" value="BPD_transp_1"/>
    <property type="match status" value="1"/>
</dbReference>
<evidence type="ECO:0000256" key="6">
    <source>
        <dbReference type="ARBA" id="ARBA00023136"/>
    </source>
</evidence>
<evidence type="ECO:0000256" key="7">
    <source>
        <dbReference type="RuleBase" id="RU363032"/>
    </source>
</evidence>
<feature type="transmembrane region" description="Helical" evidence="7">
    <location>
        <begin position="74"/>
        <end position="98"/>
    </location>
</feature>
<sequence>MKTRFKDEVLWHLPLLAAVFFQLWPLIFMASTSLKDLDQIFISTLNPLPLPPTLDNYRAIIGNFPILTYVFNTFVIAFFVTLLKIGTSILAAFAFVYYDFKGKEQIFNGMLLTFFIPITVVLMPNYLFLSKLDLLNTSIGVILPQMADGMGIFLMRQTIRSIPKALLEAAILEGAGAITVLRRVVLPLIRPTAIAMTIFFFINSWNEYFWPLLVLQDKENYTLPLALQMFISAEGGSEWGIAMAVAMLTSLPPLLLYLLCQKYILSTFMQSGVKG</sequence>
<dbReference type="PROSITE" id="PS50928">
    <property type="entry name" value="ABC_TM1"/>
    <property type="match status" value="1"/>
</dbReference>
<evidence type="ECO:0000256" key="3">
    <source>
        <dbReference type="ARBA" id="ARBA00022475"/>
    </source>
</evidence>
<dbReference type="SUPFAM" id="SSF161098">
    <property type="entry name" value="MetI-like"/>
    <property type="match status" value="1"/>
</dbReference>
<dbReference type="PANTHER" id="PTHR43744:SF8">
    <property type="entry name" value="SN-GLYCEROL-3-PHOSPHATE TRANSPORT SYSTEM PERMEASE PROTEIN UGPE"/>
    <property type="match status" value="1"/>
</dbReference>
<keyword evidence="3" id="KW-1003">Cell membrane</keyword>
<organism evidence="9 10">
    <name type="scientific">Candidatus Avacidaminococcus intestinavium</name>
    <dbReference type="NCBI Taxonomy" id="2840684"/>
    <lineage>
        <taxon>Bacteria</taxon>
        <taxon>Bacillati</taxon>
        <taxon>Bacillota</taxon>
        <taxon>Negativicutes</taxon>
        <taxon>Acidaminococcales</taxon>
        <taxon>Acidaminococcaceae</taxon>
        <taxon>Acidaminococcaceae incertae sedis</taxon>
        <taxon>Candidatus Avacidaminococcus</taxon>
    </lineage>
</organism>
<protein>
    <submittedName>
        <fullName evidence="9">Carbohydrate ABC transporter permease</fullName>
    </submittedName>
</protein>
<dbReference type="Gene3D" id="1.10.3720.10">
    <property type="entry name" value="MetI-like"/>
    <property type="match status" value="1"/>
</dbReference>
<dbReference type="InterPro" id="IPR035906">
    <property type="entry name" value="MetI-like_sf"/>
</dbReference>
<evidence type="ECO:0000259" key="8">
    <source>
        <dbReference type="PROSITE" id="PS50928"/>
    </source>
</evidence>
<comment type="subcellular location">
    <subcellularLocation>
        <location evidence="1 7">Cell membrane</location>
        <topology evidence="1 7">Multi-pass membrane protein</topology>
    </subcellularLocation>
</comment>
<feature type="transmembrane region" description="Helical" evidence="7">
    <location>
        <begin position="9"/>
        <end position="28"/>
    </location>
</feature>
<dbReference type="GO" id="GO:0055085">
    <property type="term" value="P:transmembrane transport"/>
    <property type="evidence" value="ECO:0007669"/>
    <property type="project" value="InterPro"/>
</dbReference>
<feature type="domain" description="ABC transmembrane type-1" evidence="8">
    <location>
        <begin position="70"/>
        <end position="260"/>
    </location>
</feature>
<comment type="caution">
    <text evidence="9">The sequence shown here is derived from an EMBL/GenBank/DDBJ whole genome shotgun (WGS) entry which is preliminary data.</text>
</comment>
<dbReference type="PANTHER" id="PTHR43744">
    <property type="entry name" value="ABC TRANSPORTER PERMEASE PROTEIN MG189-RELATED-RELATED"/>
    <property type="match status" value="1"/>
</dbReference>
<dbReference type="EMBL" id="DVNI01000055">
    <property type="protein sequence ID" value="HIU64144.1"/>
    <property type="molecule type" value="Genomic_DNA"/>
</dbReference>
<keyword evidence="5 7" id="KW-1133">Transmembrane helix</keyword>
<accession>A0A9D1SKT4</accession>
<keyword evidence="2 7" id="KW-0813">Transport</keyword>
<dbReference type="CDD" id="cd06261">
    <property type="entry name" value="TM_PBP2"/>
    <property type="match status" value="1"/>
</dbReference>
<feature type="transmembrane region" description="Helical" evidence="7">
    <location>
        <begin position="239"/>
        <end position="260"/>
    </location>
</feature>
<evidence type="ECO:0000313" key="9">
    <source>
        <dbReference type="EMBL" id="HIU64144.1"/>
    </source>
</evidence>
<feature type="transmembrane region" description="Helical" evidence="7">
    <location>
        <begin position="110"/>
        <end position="128"/>
    </location>
</feature>
<comment type="similarity">
    <text evidence="7">Belongs to the binding-protein-dependent transport system permease family.</text>
</comment>
<name>A0A9D1SKT4_9FIRM</name>
<feature type="transmembrane region" description="Helical" evidence="7">
    <location>
        <begin position="134"/>
        <end position="154"/>
    </location>
</feature>
<feature type="transmembrane region" description="Helical" evidence="7">
    <location>
        <begin position="188"/>
        <end position="205"/>
    </location>
</feature>
<reference evidence="9" key="2">
    <citation type="journal article" date="2021" name="PeerJ">
        <title>Extensive microbial diversity within the chicken gut microbiome revealed by metagenomics and culture.</title>
        <authorList>
            <person name="Gilroy R."/>
            <person name="Ravi A."/>
            <person name="Getino M."/>
            <person name="Pursley I."/>
            <person name="Horton D.L."/>
            <person name="Alikhan N.F."/>
            <person name="Baker D."/>
            <person name="Gharbi K."/>
            <person name="Hall N."/>
            <person name="Watson M."/>
            <person name="Adriaenssens E.M."/>
            <person name="Foster-Nyarko E."/>
            <person name="Jarju S."/>
            <person name="Secka A."/>
            <person name="Antonio M."/>
            <person name="Oren A."/>
            <person name="Chaudhuri R.R."/>
            <person name="La Ragione R."/>
            <person name="Hildebrand F."/>
            <person name="Pallen M.J."/>
        </authorList>
    </citation>
    <scope>NUCLEOTIDE SEQUENCE</scope>
    <source>
        <strain evidence="9">CHK160-1198</strain>
    </source>
</reference>
<dbReference type="InterPro" id="IPR000515">
    <property type="entry name" value="MetI-like"/>
</dbReference>
<dbReference type="GO" id="GO:0005886">
    <property type="term" value="C:plasma membrane"/>
    <property type="evidence" value="ECO:0007669"/>
    <property type="project" value="UniProtKB-SubCell"/>
</dbReference>
<gene>
    <name evidence="9" type="ORF">IAB06_03775</name>
</gene>
<proteinExistence type="inferred from homology"/>
<dbReference type="AlphaFoldDB" id="A0A9D1SKT4"/>
<keyword evidence="6 7" id="KW-0472">Membrane</keyword>
<dbReference type="Proteomes" id="UP000824099">
    <property type="component" value="Unassembled WGS sequence"/>
</dbReference>
<evidence type="ECO:0000256" key="5">
    <source>
        <dbReference type="ARBA" id="ARBA00022989"/>
    </source>
</evidence>
<evidence type="ECO:0000256" key="2">
    <source>
        <dbReference type="ARBA" id="ARBA00022448"/>
    </source>
</evidence>
<reference evidence="9" key="1">
    <citation type="submission" date="2020-10" db="EMBL/GenBank/DDBJ databases">
        <authorList>
            <person name="Gilroy R."/>
        </authorList>
    </citation>
    <scope>NUCLEOTIDE SEQUENCE</scope>
    <source>
        <strain evidence="9">CHK160-1198</strain>
    </source>
</reference>
<keyword evidence="4 7" id="KW-0812">Transmembrane</keyword>
<evidence type="ECO:0000256" key="1">
    <source>
        <dbReference type="ARBA" id="ARBA00004651"/>
    </source>
</evidence>